<evidence type="ECO:0000256" key="1">
    <source>
        <dbReference type="SAM" id="MobiDB-lite"/>
    </source>
</evidence>
<evidence type="ECO:0000313" key="2">
    <source>
        <dbReference type="EMBL" id="ETO64416.1"/>
    </source>
</evidence>
<name>A0A080ZCQ5_PHYNI</name>
<organism evidence="2 3">
    <name type="scientific">Phytophthora nicotianae P1976</name>
    <dbReference type="NCBI Taxonomy" id="1317066"/>
    <lineage>
        <taxon>Eukaryota</taxon>
        <taxon>Sar</taxon>
        <taxon>Stramenopiles</taxon>
        <taxon>Oomycota</taxon>
        <taxon>Peronosporomycetes</taxon>
        <taxon>Peronosporales</taxon>
        <taxon>Peronosporaceae</taxon>
        <taxon>Phytophthora</taxon>
    </lineage>
</organism>
<feature type="region of interest" description="Disordered" evidence="1">
    <location>
        <begin position="65"/>
        <end position="111"/>
    </location>
</feature>
<dbReference type="EMBL" id="ANJA01003273">
    <property type="protein sequence ID" value="ETO64416.1"/>
    <property type="molecule type" value="Genomic_DNA"/>
</dbReference>
<feature type="compositionally biased region" description="Polar residues" evidence="1">
    <location>
        <begin position="65"/>
        <end position="75"/>
    </location>
</feature>
<sequence length="144" mass="16388">MRRRGASSRHRRCHCRDLGAQVVSNAVFIHFARPRPTLMHLCNQRTTPVYSRAAIVFISTENNPITSTPSRVNSPSHERAPTEVTPSSRNNSSCQAEEIHRSSSKHGVVHSGTSNQHLKRYRMFKLISRRVLLNALIKLFFLSQ</sequence>
<gene>
    <name evidence="2" type="ORF">F444_18052</name>
</gene>
<dbReference type="Proteomes" id="UP000028582">
    <property type="component" value="Unassembled WGS sequence"/>
</dbReference>
<protein>
    <submittedName>
        <fullName evidence="2">Uncharacterized protein</fullName>
    </submittedName>
</protein>
<dbReference type="AlphaFoldDB" id="A0A080ZCQ5"/>
<feature type="compositionally biased region" description="Polar residues" evidence="1">
    <location>
        <begin position="84"/>
        <end position="95"/>
    </location>
</feature>
<comment type="caution">
    <text evidence="2">The sequence shown here is derived from an EMBL/GenBank/DDBJ whole genome shotgun (WGS) entry which is preliminary data.</text>
</comment>
<reference evidence="2 3" key="1">
    <citation type="submission" date="2013-11" db="EMBL/GenBank/DDBJ databases">
        <title>The Genome Sequence of Phytophthora parasitica P1976.</title>
        <authorList>
            <consortium name="The Broad Institute Genomics Platform"/>
            <person name="Russ C."/>
            <person name="Tyler B."/>
            <person name="Panabieres F."/>
            <person name="Shan W."/>
            <person name="Tripathy S."/>
            <person name="Grunwald N."/>
            <person name="Machado M."/>
            <person name="Johnson C.S."/>
            <person name="Walker B."/>
            <person name="Young S."/>
            <person name="Zeng Q."/>
            <person name="Gargeya S."/>
            <person name="Fitzgerald M."/>
            <person name="Haas B."/>
            <person name="Abouelleil A."/>
            <person name="Allen A.W."/>
            <person name="Alvarado L."/>
            <person name="Arachchi H.M."/>
            <person name="Berlin A.M."/>
            <person name="Chapman S.B."/>
            <person name="Gainer-Dewar J."/>
            <person name="Goldberg J."/>
            <person name="Griggs A."/>
            <person name="Gujja S."/>
            <person name="Hansen M."/>
            <person name="Howarth C."/>
            <person name="Imamovic A."/>
            <person name="Ireland A."/>
            <person name="Larimer J."/>
            <person name="McCowan C."/>
            <person name="Murphy C."/>
            <person name="Pearson M."/>
            <person name="Poon T.W."/>
            <person name="Priest M."/>
            <person name="Roberts A."/>
            <person name="Saif S."/>
            <person name="Shea T."/>
            <person name="Sisk P."/>
            <person name="Sykes S."/>
            <person name="Wortman J."/>
            <person name="Nusbaum C."/>
            <person name="Birren B."/>
        </authorList>
    </citation>
    <scope>NUCLEOTIDE SEQUENCE [LARGE SCALE GENOMIC DNA]</scope>
    <source>
        <strain evidence="2 3">P1976</strain>
    </source>
</reference>
<proteinExistence type="predicted"/>
<evidence type="ECO:0000313" key="3">
    <source>
        <dbReference type="Proteomes" id="UP000028582"/>
    </source>
</evidence>
<accession>A0A080ZCQ5</accession>